<organism evidence="1 2">
    <name type="scientific">Thermoleophilum album</name>
    <dbReference type="NCBI Taxonomy" id="29539"/>
    <lineage>
        <taxon>Bacteria</taxon>
        <taxon>Bacillati</taxon>
        <taxon>Actinomycetota</taxon>
        <taxon>Thermoleophilia</taxon>
        <taxon>Thermoleophilales</taxon>
        <taxon>Thermoleophilaceae</taxon>
        <taxon>Thermoleophilum</taxon>
    </lineage>
</organism>
<sequence length="59" mass="6755">MDLEEHSIEPLIKRRTCQECGVPLTEQEIRAALESDGRFLCTVHASEEVPLDEDELERS</sequence>
<dbReference type="EMBL" id="FNWJ01000001">
    <property type="protein sequence ID" value="SEH10860.1"/>
    <property type="molecule type" value="Genomic_DNA"/>
</dbReference>
<dbReference type="RefSeq" id="WP_093116052.1">
    <property type="nucleotide sequence ID" value="NZ_FNWJ01000001.1"/>
</dbReference>
<dbReference type="STRING" id="29539.SAMN02745716_0578"/>
<name>A0A1H6FKX0_THEAL</name>
<evidence type="ECO:0000313" key="1">
    <source>
        <dbReference type="EMBL" id="SEH10860.1"/>
    </source>
</evidence>
<evidence type="ECO:0000313" key="2">
    <source>
        <dbReference type="Proteomes" id="UP000222056"/>
    </source>
</evidence>
<proteinExistence type="predicted"/>
<gene>
    <name evidence="1" type="ORF">SAMN02745716_0578</name>
</gene>
<dbReference type="OrthoDB" id="5244955at2"/>
<protein>
    <submittedName>
        <fullName evidence="1">Uncharacterized protein</fullName>
    </submittedName>
</protein>
<keyword evidence="2" id="KW-1185">Reference proteome</keyword>
<reference evidence="2" key="1">
    <citation type="submission" date="2016-10" db="EMBL/GenBank/DDBJ databases">
        <authorList>
            <person name="Varghese N."/>
            <person name="Submissions S."/>
        </authorList>
    </citation>
    <scope>NUCLEOTIDE SEQUENCE [LARGE SCALE GENOMIC DNA]</scope>
    <source>
        <strain evidence="2">ATCC 35263</strain>
    </source>
</reference>
<dbReference type="Proteomes" id="UP000222056">
    <property type="component" value="Unassembled WGS sequence"/>
</dbReference>
<accession>A0A1H6FKX0</accession>
<dbReference type="AlphaFoldDB" id="A0A1H6FKX0"/>